<dbReference type="InterPro" id="IPR001789">
    <property type="entry name" value="Sig_transdc_resp-reg_receiver"/>
</dbReference>
<dbReference type="CDD" id="cd00383">
    <property type="entry name" value="trans_reg_C"/>
    <property type="match status" value="1"/>
</dbReference>
<evidence type="ECO:0000313" key="9">
    <source>
        <dbReference type="Proteomes" id="UP000048926"/>
    </source>
</evidence>
<protein>
    <submittedName>
        <fullName evidence="8">Transcriptional regulatory protein tctD</fullName>
    </submittedName>
</protein>
<evidence type="ECO:0000259" key="7">
    <source>
        <dbReference type="PROSITE" id="PS51755"/>
    </source>
</evidence>
<name>A0A0M6Y1D5_9HYPH</name>
<evidence type="ECO:0000256" key="4">
    <source>
        <dbReference type="PROSITE-ProRule" id="PRU00169"/>
    </source>
</evidence>
<dbReference type="InterPro" id="IPR036388">
    <property type="entry name" value="WH-like_DNA-bd_sf"/>
</dbReference>
<evidence type="ECO:0000313" key="8">
    <source>
        <dbReference type="EMBL" id="CTQ43926.1"/>
    </source>
</evidence>
<dbReference type="KEGG" id="lagg:B0E33_17630"/>
<dbReference type="GO" id="GO:0005829">
    <property type="term" value="C:cytosol"/>
    <property type="evidence" value="ECO:0007669"/>
    <property type="project" value="TreeGrafter"/>
</dbReference>
<keyword evidence="1" id="KW-0805">Transcription regulation</keyword>
<feature type="modified residue" description="4-aspartylphosphate" evidence="4">
    <location>
        <position position="51"/>
    </location>
</feature>
<dbReference type="PANTHER" id="PTHR48111">
    <property type="entry name" value="REGULATOR OF RPOS"/>
    <property type="match status" value="1"/>
</dbReference>
<dbReference type="GO" id="GO:0006355">
    <property type="term" value="P:regulation of DNA-templated transcription"/>
    <property type="evidence" value="ECO:0007669"/>
    <property type="project" value="InterPro"/>
</dbReference>
<dbReference type="Gene3D" id="3.40.50.2300">
    <property type="match status" value="1"/>
</dbReference>
<dbReference type="PANTHER" id="PTHR48111:SF67">
    <property type="entry name" value="TRANSCRIPTIONAL REGULATORY PROTEIN TCTD"/>
    <property type="match status" value="1"/>
</dbReference>
<feature type="domain" description="Response regulatory" evidence="6">
    <location>
        <begin position="2"/>
        <end position="116"/>
    </location>
</feature>
<dbReference type="SMART" id="SM00448">
    <property type="entry name" value="REC"/>
    <property type="match status" value="1"/>
</dbReference>
<dbReference type="SUPFAM" id="SSF52172">
    <property type="entry name" value="CheY-like"/>
    <property type="match status" value="1"/>
</dbReference>
<dbReference type="InterPro" id="IPR011006">
    <property type="entry name" value="CheY-like_superfamily"/>
</dbReference>
<dbReference type="Pfam" id="PF00072">
    <property type="entry name" value="Response_reg"/>
    <property type="match status" value="1"/>
</dbReference>
<dbReference type="EMBL" id="CXST01000001">
    <property type="protein sequence ID" value="CTQ43926.1"/>
    <property type="molecule type" value="Genomic_DNA"/>
</dbReference>
<dbReference type="Pfam" id="PF00486">
    <property type="entry name" value="Trans_reg_C"/>
    <property type="match status" value="1"/>
</dbReference>
<gene>
    <name evidence="8" type="primary">tctD</name>
    <name evidence="8" type="ORF">LAL4801_02368</name>
</gene>
<keyword evidence="9" id="KW-1185">Reference proteome</keyword>
<dbReference type="SMART" id="SM00862">
    <property type="entry name" value="Trans_reg_C"/>
    <property type="match status" value="1"/>
</dbReference>
<dbReference type="InterPro" id="IPR001867">
    <property type="entry name" value="OmpR/PhoB-type_DNA-bd"/>
</dbReference>
<dbReference type="AlphaFoldDB" id="A0A0M6Y1D5"/>
<keyword evidence="2 5" id="KW-0238">DNA-binding</keyword>
<reference evidence="9" key="1">
    <citation type="submission" date="2015-07" db="EMBL/GenBank/DDBJ databases">
        <authorList>
            <person name="Rodrigo-Torres Lidia"/>
            <person name="Arahal R.David."/>
        </authorList>
    </citation>
    <scope>NUCLEOTIDE SEQUENCE [LARGE SCALE GENOMIC DNA]</scope>
    <source>
        <strain evidence="9">CECT 4801</strain>
    </source>
</reference>
<dbReference type="PROSITE" id="PS50110">
    <property type="entry name" value="RESPONSE_REGULATORY"/>
    <property type="match status" value="1"/>
</dbReference>
<evidence type="ECO:0000256" key="2">
    <source>
        <dbReference type="ARBA" id="ARBA00023125"/>
    </source>
</evidence>
<sequence length="223" mass="25225">MRLLLVEDTFDMAEAIMIRLDRSGIACDLAKSLEEARACVNVQHYDVIVLDINLPDGLGTELLKEIRSRGERTPVLMLTAEFSVDDRVSSLNSGADDYLVKPFDHRELEARIRALYRREQGDKAEELTLGSLTFNASARVVRQGDSPINLTRREFSLLEILVRNRGKTVSKERLFEGVFSFQDTDVSMNALELYVARLRKKLSGGSVRIETQRGLGYKLEVDD</sequence>
<evidence type="ECO:0000259" key="6">
    <source>
        <dbReference type="PROSITE" id="PS50110"/>
    </source>
</evidence>
<feature type="domain" description="OmpR/PhoB-type" evidence="7">
    <location>
        <begin position="124"/>
        <end position="221"/>
    </location>
</feature>
<dbReference type="Proteomes" id="UP000048926">
    <property type="component" value="Unassembled WGS sequence"/>
</dbReference>
<evidence type="ECO:0000256" key="5">
    <source>
        <dbReference type="PROSITE-ProRule" id="PRU01091"/>
    </source>
</evidence>
<dbReference type="GO" id="GO:0032993">
    <property type="term" value="C:protein-DNA complex"/>
    <property type="evidence" value="ECO:0007669"/>
    <property type="project" value="TreeGrafter"/>
</dbReference>
<organism evidence="8 9">
    <name type="scientific">Roseibium aggregatum</name>
    <dbReference type="NCBI Taxonomy" id="187304"/>
    <lineage>
        <taxon>Bacteria</taxon>
        <taxon>Pseudomonadati</taxon>
        <taxon>Pseudomonadota</taxon>
        <taxon>Alphaproteobacteria</taxon>
        <taxon>Hyphomicrobiales</taxon>
        <taxon>Stappiaceae</taxon>
        <taxon>Roseibium</taxon>
    </lineage>
</organism>
<keyword evidence="3" id="KW-0804">Transcription</keyword>
<dbReference type="InterPro" id="IPR039420">
    <property type="entry name" value="WalR-like"/>
</dbReference>
<evidence type="ECO:0000256" key="1">
    <source>
        <dbReference type="ARBA" id="ARBA00023015"/>
    </source>
</evidence>
<feature type="DNA-binding region" description="OmpR/PhoB-type" evidence="5">
    <location>
        <begin position="124"/>
        <end position="221"/>
    </location>
</feature>
<dbReference type="Gene3D" id="6.10.250.690">
    <property type="match status" value="1"/>
</dbReference>
<accession>A0A0M6Y1D5</accession>
<dbReference type="GO" id="GO:0000156">
    <property type="term" value="F:phosphorelay response regulator activity"/>
    <property type="evidence" value="ECO:0007669"/>
    <property type="project" value="TreeGrafter"/>
</dbReference>
<proteinExistence type="predicted"/>
<dbReference type="Gene3D" id="1.10.10.10">
    <property type="entry name" value="Winged helix-like DNA-binding domain superfamily/Winged helix DNA-binding domain"/>
    <property type="match status" value="1"/>
</dbReference>
<dbReference type="PROSITE" id="PS51755">
    <property type="entry name" value="OMPR_PHOB"/>
    <property type="match status" value="1"/>
</dbReference>
<keyword evidence="4" id="KW-0597">Phosphoprotein</keyword>
<evidence type="ECO:0000256" key="3">
    <source>
        <dbReference type="ARBA" id="ARBA00023163"/>
    </source>
</evidence>
<dbReference type="GO" id="GO:0000976">
    <property type="term" value="F:transcription cis-regulatory region binding"/>
    <property type="evidence" value="ECO:0007669"/>
    <property type="project" value="TreeGrafter"/>
</dbReference>
<dbReference type="STRING" id="187304.B0E33_17630"/>
<dbReference type="RefSeq" id="WP_023003141.1">
    <property type="nucleotide sequence ID" value="NZ_CP045617.1"/>
</dbReference>